<feature type="region of interest" description="Disordered" evidence="6">
    <location>
        <begin position="3880"/>
        <end position="3900"/>
    </location>
</feature>
<feature type="compositionally biased region" description="Polar residues" evidence="6">
    <location>
        <begin position="3891"/>
        <end position="3900"/>
    </location>
</feature>
<evidence type="ECO:0000256" key="3">
    <source>
        <dbReference type="ARBA" id="ARBA00022448"/>
    </source>
</evidence>
<feature type="compositionally biased region" description="Polar residues" evidence="6">
    <location>
        <begin position="3722"/>
        <end position="3736"/>
    </location>
</feature>
<evidence type="ECO:0000259" key="8">
    <source>
        <dbReference type="Pfam" id="PF25033"/>
    </source>
</evidence>
<feature type="domain" description="Intermembrane lipid transfer protein VPS13-like C-terminal" evidence="10">
    <location>
        <begin position="3333"/>
        <end position="3465"/>
    </location>
</feature>
<accession>A0A8J4PWG2</accession>
<dbReference type="GO" id="GO:0045053">
    <property type="term" value="P:protein retention in Golgi apparatus"/>
    <property type="evidence" value="ECO:0007669"/>
    <property type="project" value="TreeGrafter"/>
</dbReference>
<comment type="function">
    <text evidence="5">Mediates the transfer of lipids between membranes at organelle contact sites.</text>
</comment>
<dbReference type="PANTHER" id="PTHR16166">
    <property type="entry name" value="VACUOLAR PROTEIN SORTING-ASSOCIATED PROTEIN VPS13"/>
    <property type="match status" value="1"/>
</dbReference>
<keyword evidence="3" id="KW-0813">Transport</keyword>
<feature type="region of interest" description="Disordered" evidence="6">
    <location>
        <begin position="1966"/>
        <end position="1991"/>
    </location>
</feature>
<dbReference type="Pfam" id="PF25037">
    <property type="entry name" value="VPS13_C"/>
    <property type="match status" value="1"/>
</dbReference>
<feature type="compositionally biased region" description="Pro residues" evidence="6">
    <location>
        <begin position="3742"/>
        <end position="3769"/>
    </location>
</feature>
<feature type="region of interest" description="Disordered" evidence="6">
    <location>
        <begin position="3656"/>
        <end position="3769"/>
    </location>
</feature>
<evidence type="ECO:0000259" key="9">
    <source>
        <dbReference type="Pfam" id="PF25036"/>
    </source>
</evidence>
<feature type="region of interest" description="Disordered" evidence="6">
    <location>
        <begin position="1351"/>
        <end position="1372"/>
    </location>
</feature>
<evidence type="ECO:0000256" key="5">
    <source>
        <dbReference type="ARBA" id="ARBA00033718"/>
    </source>
</evidence>
<dbReference type="OrthoDB" id="428159at2759"/>
<sequence>MASKILPGILKKLLGKYIEGLDTLSLPFWKGEIVLENLKIKKDIFESNDLPFELQSGVIKRVVISIPWLRFLKDPIVVNVDGIFLLFGRRDIHRFSGSDATLGDKNNNNGNTKNSNTISSEDLKTIQSTLQEESREFSGLGADGFQFRFLKKILKCLRLQVNNIHICYQDFKTSPGESFSVGITLEAFSFTSTDNQWIPTKQNYEEKGSNGTLPEQFQYSMHESASSAFKNQNDNSGAKGEFEDIHNSQVVDQVTSYKLASIFNFSIYWDSMFGQTKRVTPEDMDVLLMHSIPRQKVKVKHKYLVQPVSGFLKIILVEKEIETVTNDGVFSSAMTQFNISIGLKQIDVHLMDIQYRDMLNLLSFIQDWRRVLKYKEFRPLVPIHGNATKWWHFAFKAILSDIKKKKAGETTWKEVEENRKLRECYIKLYTERELKGDLSRLETKLIEEIEKSVTYEDIILFRTISEKEFQLKRKEEIENISESGGWWLGGWFGFQNKNVSETNDKITLNSEELKFLEVFLKLDLKKLAGKPQNTILFNFSSNIKKLSINILDWRDEQSVVALSTIEIEELNLFFEQAYNTRLKFSAGSFNIIDKCSPNTKFENIIVEKHSFNGHLGSSIDLELEKKIFDLYIILNPPQEPTDYFITMKLDPVYFINSKLFVDTMIPFFTHGNQEALDSLKYSVIKRIKILQEFLISELKHLIRNQKVADINIDVSIPSVVFPESYDKEDTLLLVCNLGNFQVKTQPHNSEWESLDFSEINDQSNEGIEDVRYARYVSILKDRVKWWRDNCTLPQVDTPIETQSYLKNYVQQHRKTINQGMDEDSRYPEHMDINIDNQKTTQDTTVDDDSDWNEISINVNNAQFYDGILFTITDINVKICNFSQISNYNYLVSPFNLNTFIELCSRPYDLKLPQIKCKSELSKIQVNISDKDLYEIAKIIGKNGILGYFMDMERKSGKELADKYETVQIKTKKSKGFEIHFSLFSDSRSILNSRQKTKERLTKTTLLRFFFIAQSINMQLHYLESSTVSFQLDKLRCRSLAKFMHMNVQVDLAFIEMRDSNSITPVLSIFPHRTFDKCPQSHHRSNSNNSPRNYSNEANSKYPLSIVATSISKNSLEYDYIDFILVIQTQFVKINIPKECAMALIAIMGTIVSDANRYYQKKKSLLTVEGSLYKNRIGVHTHPKRRKMSEKLEVNEFDPNDLKTKIQFKVPSFAFTLSTIESDLISFQFEDISINGLFQLPLVDVDLVVRDMRFIDYTNMDGVYPHILISQKSQNLLNSPLVNMHIVTHSLEKAHEWGFNQLINLNIGKIQTTLLFQTINLIRNFIHDISSAIKKYFPFLFQVMAIVDGNEKKKEKSDNDNNNDNQNNNSFDNQDQIILSAADEIKDDQDRIIEIVKKKKTFTNLEIVIDNNVLIIPKNSRSKSSLRCSVGKVILTLDQMNPRTESINVKVYGVNLSSQYEDVLDPIISDPIKLDLSFLHSQETSLKDKSIETILSITKIHLTLSQYQYNLLYNIYQQNLNQTIIPPPPSEGNTVERLNEILSIKLDIKEFVELNFEDEKTNDSRFFSMLISKPYIYCSIFNNGDTFIGIKVTGISVRDKNRLIVPPEGYQEIINIGLSAEEDPTLHRMINQPFVEAPFEILSFNMESGFINIKIDIKQLNVFCDLFWMAKLITFLSPILDPDSILNINQISKQNQPLAPPPPPPLSSSHEILNSSKRTYEKEWKLYMIIELSAKSANIMIGEISTENPLVLLMSSQLGISMQFGADGMIKILLDYDCQKGLLGIKAKDESNLNISRSILAASIKEILPPKHSTHFLWFDLNKSAKLFLESFKTNIHLCFVPEGNQFIFCELNNLSLVFSGKSYKYLLDIYDNLQKIIYDSSKSKDITDESIKLRESQTINSKVDLPIPINIKRKNSIAIHNNNDNSNNNIKPINPQIERHTNQFYKIKTKSVEMIRAHQARVSEKKGSFYDPEIEGSTSGSSSSSSSVSSDPLSRAIVKKPDLSIVPHSSNQNNSNTVFTANLTFTQISISLKNLVIIVMDDLSKHKMNTPIFNIKIAYGFCKSMIKSNKIDVEFDSVFSMDYFNNRIAYWEPFIEPWLFKAMMGLGKELSFDLVSTDLLNINFTIPLMDNLSLFLQTYSKEFGYPFNLIVANGGDEKKKKRESTRFSLIGTIKKLKHKKQKSYAPFFIQNQTGSRLRYRLETHSGQPVEGISKDDSNSEARVVIIENYGTFFELNSGESSPIKFLPDVQINLDTFSQLVLAVELLGVEKSISIPMDKIKIYEYPVFLDSTSSTKLFCNVSIQKGTKYISIYFPLVLHNKTSFPIDIATVTSGFGDAQTPNYSTVIKVGQKRAPLAINRMKNVLLKMKPSSDEFKWSTETLNINEISENKDEKFSCISKSGEKIIYIKCFFYEQDGCIIISLSSMLKIKNLLPYPISYKLKTPVENIPILRKEFESTAEQESKIEVYDLPIIDKFKFMLKIEKNQDNKGEWSEVKSISEKEDNQSIQIISINDSKNLNLNVLHLNMEFISLQGERVLLLYNQYWIFNKSGLNLSTKKSYRSKDYMASVFYLNHDETVDTSNKDVVVPAEDWYEWHQKREYPLLFSFKKNKDVDNSIRLRVGNSKWSHKISITAIGDRGTLAIQSHHVGAKNMLRTYHIGISVDLAPNLKTKVVVFTPRFIFHNLHPYPIFVRQNGDHTDSTLIRIKPLDSVPFYYFVENGHLNLKYKIDHPGFDWSPPFSIQTFSDFCFSIVDGEKSPSIPCAPYLRIKTNLEVATILVLISELSEPPYKILNNTDYQISVGQKKTDESIDIKDNSSLTYVWKHPMDEHILEVNIFGQHRASFKVDKIKTFKPIEFYHEGKSVAIKVTVEAEESTRVLILSDKTTLVLDKYEETLRQSFRLHLTGVGISLINSNPTELLYVSVDEILCEYFISSFLQKLEMKIMNTQVDNQLSKVTPFSHPVLMFSEPSIPNTPFLHMRIVRSMKMKSIDYYHHVSVKIQEINVKLEEKFLYVLLEFANSLDFSFWTGNKKTKTTLHNMDMLTPIYSFDIGDGFIDDMVDRSLPSLYGKKMYFETLSIDPLSIYLTFDLSNKSGSIRSLEQAPMVRSFRRIGFVLVSFQQAHIFLNKFHLNHAFGSNEELLAPIFRHYINEGLSEVYKILGAFNLFGNPVGLVTNFGIGFKEFFVNIGRGLMGNRASFGTGGKSLAKHSVYGLFDSGAKFTASAGKAISTMSMDQRYILERQYIIGESPNNFMQGLILGARAAKTGVYRGLTGFVRLPYEGGKSQGVKGAFKGIGKGTAGLVLKPVSGGFDFASKISEGIKNSTQLNIERKRVRFPRPLFSDSPLETYDASESYGHFLFLTYIITAGKLKRIAADQINQPLMEVVSKDERYISHLIYRNKKTLLFTNKRIVCLYDTDGFRTKFDVKYAKIIGINENEKNGGRIVIKVNKSKKLGMFSKKKNKQVEATLKCTGAEKTYIYEKILEYCKIFNPTVADCEDFEIKDPIPIPPPPPPPLVQTIQPYPLQYNDPIHYFNPNNSVNNQNNKIQPIIFQNDLGPMRNDLNPILANLLAQQPNQNMEIPIWISQGFNPPKPPETLIPQRFRDPNLYNPPINTPYTTLSHSTSMPTISQQPPQMVPPPPPPPLPSHVPNTIVEEPSFKVPKTGPTTTTSTVTPSLDIGHLKAQTPSLSTSGILKTSISNPDLSKKYRPSSVRFSETDLKEIQNQIKTPSTSNSRIVTLPAPSNPIPSPVLPPNSLPPPPPPLYAPPIVPSSPNKVSPLVIQRLQYKKSTPTEITFSPKTPGINYSDKVDLALNTILEIQKLQSQQMSQLQKNQQDLQKLLIQQQSSEFQNIMNQQQQIQSIIAQYKTIAKSPSSTLINSKPSIIEKPNLEQGTPGSANM</sequence>
<evidence type="ECO:0000259" key="7">
    <source>
        <dbReference type="Pfam" id="PF12624"/>
    </source>
</evidence>
<dbReference type="Pfam" id="PF12624">
    <property type="entry name" value="VPS13_N"/>
    <property type="match status" value="1"/>
</dbReference>
<feature type="compositionally biased region" description="Low complexity" evidence="6">
    <location>
        <begin position="1977"/>
        <end position="1990"/>
    </location>
</feature>
<comment type="caution">
    <text evidence="11">The sequence shown here is derived from an EMBL/GenBank/DDBJ whole genome shotgun (WGS) entry which is preliminary data.</text>
</comment>
<protein>
    <recommendedName>
        <fullName evidence="13">Vacuolar protein sorting-associated protein 13 family protein</fullName>
    </recommendedName>
</protein>
<feature type="domain" description="Chorein N-terminal" evidence="7">
    <location>
        <begin position="1"/>
        <end position="1374"/>
    </location>
</feature>
<dbReference type="InterPro" id="IPR026854">
    <property type="entry name" value="VPS13_N"/>
</dbReference>
<evidence type="ECO:0000313" key="11">
    <source>
        <dbReference type="EMBL" id="KAF2074157.1"/>
    </source>
</evidence>
<keyword evidence="12" id="KW-1185">Reference proteome</keyword>
<dbReference type="PANTHER" id="PTHR16166:SF111">
    <property type="entry name" value="INTERMEMBRANE LIPID TRANSFER PROTEIN VPS13E"/>
    <property type="match status" value="1"/>
</dbReference>
<feature type="region of interest" description="Disordered" evidence="6">
    <location>
        <begin position="3620"/>
        <end position="3641"/>
    </location>
</feature>
<dbReference type="InterPro" id="IPR026847">
    <property type="entry name" value="VPS13"/>
</dbReference>
<dbReference type="InterPro" id="IPR056748">
    <property type="entry name" value="VPS13-like_C"/>
</dbReference>
<dbReference type="GO" id="GO:0016020">
    <property type="term" value="C:membrane"/>
    <property type="evidence" value="ECO:0007669"/>
    <property type="project" value="UniProtKB-SubCell"/>
</dbReference>
<dbReference type="GO" id="GO:0006869">
    <property type="term" value="P:lipid transport"/>
    <property type="evidence" value="ECO:0007669"/>
    <property type="project" value="UniProtKB-KW"/>
</dbReference>
<comment type="subcellular location">
    <subcellularLocation>
        <location evidence="1">Membrane</location>
        <topology evidence="1">Peripheral membrane protein</topology>
    </subcellularLocation>
</comment>
<evidence type="ECO:0000259" key="10">
    <source>
        <dbReference type="Pfam" id="PF25037"/>
    </source>
</evidence>
<evidence type="ECO:0000256" key="6">
    <source>
        <dbReference type="SAM" id="MobiDB-lite"/>
    </source>
</evidence>
<feature type="domain" description="VPS13-like middle region" evidence="8">
    <location>
        <begin position="1394"/>
        <end position="1920"/>
    </location>
</feature>
<dbReference type="InterPro" id="IPR056747">
    <property type="entry name" value="VPS13-like_M"/>
</dbReference>
<dbReference type="GO" id="GO:0006623">
    <property type="term" value="P:protein targeting to vacuole"/>
    <property type="evidence" value="ECO:0007669"/>
    <property type="project" value="TreeGrafter"/>
</dbReference>
<feature type="compositionally biased region" description="Low complexity" evidence="6">
    <location>
        <begin position="3659"/>
        <end position="3675"/>
    </location>
</feature>
<feature type="compositionally biased region" description="Polar residues" evidence="6">
    <location>
        <begin position="3684"/>
        <end position="3702"/>
    </location>
</feature>
<feature type="compositionally biased region" description="Low complexity" evidence="6">
    <location>
        <begin position="1359"/>
        <end position="1372"/>
    </location>
</feature>
<dbReference type="InterPro" id="IPR009543">
    <property type="entry name" value="VPS13_VAB"/>
</dbReference>
<dbReference type="Pfam" id="PF25036">
    <property type="entry name" value="VPS13_VAB"/>
    <property type="match status" value="1"/>
</dbReference>
<feature type="domain" description="Vacuolar protein sorting-associated protein 13 VPS13 adaptor binding" evidence="9">
    <location>
        <begin position="2291"/>
        <end position="2827"/>
    </location>
</feature>
<reference evidence="11" key="1">
    <citation type="submission" date="2020-01" db="EMBL/GenBank/DDBJ databases">
        <title>Development of genomics and gene disruption for Polysphondylium violaceum indicates a role for the polyketide synthase stlB in stalk morphogenesis.</title>
        <authorList>
            <person name="Narita B."/>
            <person name="Kawabe Y."/>
            <person name="Kin K."/>
            <person name="Saito T."/>
            <person name="Gibbs R."/>
            <person name="Kuspa A."/>
            <person name="Muzny D."/>
            <person name="Queller D."/>
            <person name="Richards S."/>
            <person name="Strassman J."/>
            <person name="Sucgang R."/>
            <person name="Worley K."/>
            <person name="Schaap P."/>
        </authorList>
    </citation>
    <scope>NUCLEOTIDE SEQUENCE</scope>
    <source>
        <strain evidence="11">QSvi11</strain>
    </source>
</reference>
<dbReference type="EMBL" id="AJWJ01000162">
    <property type="protein sequence ID" value="KAF2074157.1"/>
    <property type="molecule type" value="Genomic_DNA"/>
</dbReference>
<evidence type="ECO:0000313" key="12">
    <source>
        <dbReference type="Proteomes" id="UP000695562"/>
    </source>
</evidence>
<keyword evidence="4" id="KW-0445">Lipid transport</keyword>
<organism evidence="11 12">
    <name type="scientific">Polysphondylium violaceum</name>
    <dbReference type="NCBI Taxonomy" id="133409"/>
    <lineage>
        <taxon>Eukaryota</taxon>
        <taxon>Amoebozoa</taxon>
        <taxon>Evosea</taxon>
        <taxon>Eumycetozoa</taxon>
        <taxon>Dictyostelia</taxon>
        <taxon>Dictyosteliales</taxon>
        <taxon>Dictyosteliaceae</taxon>
        <taxon>Polysphondylium</taxon>
    </lineage>
</organism>
<evidence type="ECO:0008006" key="13">
    <source>
        <dbReference type="Google" id="ProtNLM"/>
    </source>
</evidence>
<evidence type="ECO:0000256" key="2">
    <source>
        <dbReference type="ARBA" id="ARBA00006545"/>
    </source>
</evidence>
<evidence type="ECO:0000256" key="1">
    <source>
        <dbReference type="ARBA" id="ARBA00004170"/>
    </source>
</evidence>
<feature type="domain" description="VPS13-like middle region" evidence="8">
    <location>
        <begin position="2009"/>
        <end position="2206"/>
    </location>
</feature>
<proteinExistence type="inferred from homology"/>
<name>A0A8J4PWG2_9MYCE</name>
<gene>
    <name evidence="11" type="ORF">CYY_004528</name>
</gene>
<comment type="similarity">
    <text evidence="2">Belongs to the VPS13 family.</text>
</comment>
<dbReference type="Pfam" id="PF25033">
    <property type="entry name" value="VPS13_M"/>
    <property type="match status" value="2"/>
</dbReference>
<evidence type="ECO:0000256" key="4">
    <source>
        <dbReference type="ARBA" id="ARBA00023055"/>
    </source>
</evidence>
<feature type="compositionally biased region" description="Polar residues" evidence="6">
    <location>
        <begin position="3620"/>
        <end position="3629"/>
    </location>
</feature>
<dbReference type="Proteomes" id="UP000695562">
    <property type="component" value="Unassembled WGS sequence"/>
</dbReference>